<dbReference type="EMBL" id="BARS01019408">
    <property type="protein sequence ID" value="GAF90573.1"/>
    <property type="molecule type" value="Genomic_DNA"/>
</dbReference>
<evidence type="ECO:0000256" key="1">
    <source>
        <dbReference type="ARBA" id="ARBA00004496"/>
    </source>
</evidence>
<keyword evidence="6" id="KW-0808">Transferase</keyword>
<evidence type="ECO:0000256" key="7">
    <source>
        <dbReference type="ARBA" id="ARBA00022691"/>
    </source>
</evidence>
<evidence type="ECO:0000256" key="2">
    <source>
        <dbReference type="ARBA" id="ARBA00005369"/>
    </source>
</evidence>
<dbReference type="InterPro" id="IPR029063">
    <property type="entry name" value="SAM-dependent_MTases_sf"/>
</dbReference>
<dbReference type="Gene3D" id="3.40.50.150">
    <property type="entry name" value="Vaccinia Virus protein VP39"/>
    <property type="match status" value="1"/>
</dbReference>
<dbReference type="InterPro" id="IPR000682">
    <property type="entry name" value="PCMT"/>
</dbReference>
<evidence type="ECO:0000256" key="5">
    <source>
        <dbReference type="ARBA" id="ARBA00022603"/>
    </source>
</evidence>
<comment type="subcellular location">
    <subcellularLocation>
        <location evidence="1">Cytoplasm</location>
    </subcellularLocation>
</comment>
<organism evidence="8">
    <name type="scientific">marine sediment metagenome</name>
    <dbReference type="NCBI Taxonomy" id="412755"/>
    <lineage>
        <taxon>unclassified sequences</taxon>
        <taxon>metagenomes</taxon>
        <taxon>ecological metagenomes</taxon>
    </lineage>
</organism>
<dbReference type="SUPFAM" id="SSF53335">
    <property type="entry name" value="S-adenosyl-L-methionine-dependent methyltransferases"/>
    <property type="match status" value="1"/>
</dbReference>
<evidence type="ECO:0000256" key="3">
    <source>
        <dbReference type="ARBA" id="ARBA00011890"/>
    </source>
</evidence>
<keyword evidence="5" id="KW-0489">Methyltransferase</keyword>
<dbReference type="NCBIfam" id="TIGR00080">
    <property type="entry name" value="pimt"/>
    <property type="match status" value="1"/>
</dbReference>
<reference evidence="8" key="1">
    <citation type="journal article" date="2014" name="Front. Microbiol.">
        <title>High frequency of phylogenetically diverse reductive dehalogenase-homologous genes in deep subseafloor sedimentary metagenomes.</title>
        <authorList>
            <person name="Kawai M."/>
            <person name="Futagami T."/>
            <person name="Toyoda A."/>
            <person name="Takaki Y."/>
            <person name="Nishi S."/>
            <person name="Hori S."/>
            <person name="Arai W."/>
            <person name="Tsubouchi T."/>
            <person name="Morono Y."/>
            <person name="Uchiyama I."/>
            <person name="Ito T."/>
            <person name="Fujiyama A."/>
            <person name="Inagaki F."/>
            <person name="Takami H."/>
        </authorList>
    </citation>
    <scope>NUCLEOTIDE SEQUENCE</scope>
    <source>
        <strain evidence="8">Expedition CK06-06</strain>
    </source>
</reference>
<dbReference type="PANTHER" id="PTHR11579:SF0">
    <property type="entry name" value="PROTEIN-L-ISOASPARTATE(D-ASPARTATE) O-METHYLTRANSFERASE"/>
    <property type="match status" value="1"/>
</dbReference>
<dbReference type="GO" id="GO:0004719">
    <property type="term" value="F:protein-L-isoaspartate (D-aspartate) O-methyltransferase activity"/>
    <property type="evidence" value="ECO:0007669"/>
    <property type="project" value="UniProtKB-EC"/>
</dbReference>
<dbReference type="FunFam" id="3.40.50.150:FF:000010">
    <property type="entry name" value="Protein-L-isoaspartate O-methyltransferase"/>
    <property type="match status" value="1"/>
</dbReference>
<gene>
    <name evidence="8" type="ORF">S01H1_31459</name>
</gene>
<dbReference type="GO" id="GO:0005737">
    <property type="term" value="C:cytoplasm"/>
    <property type="evidence" value="ECO:0007669"/>
    <property type="project" value="UniProtKB-SubCell"/>
</dbReference>
<dbReference type="AlphaFoldDB" id="X0TAQ3"/>
<feature type="non-terminal residue" evidence="8">
    <location>
        <position position="1"/>
    </location>
</feature>
<keyword evidence="4" id="KW-0963">Cytoplasm</keyword>
<protein>
    <recommendedName>
        <fullName evidence="3">protein-L-isoaspartate(D-aspartate) O-methyltransferase</fullName>
        <ecNumber evidence="3">2.1.1.77</ecNumber>
    </recommendedName>
</protein>
<dbReference type="CDD" id="cd02440">
    <property type="entry name" value="AdoMet_MTases"/>
    <property type="match status" value="1"/>
</dbReference>
<dbReference type="HAMAP" id="MF_00090">
    <property type="entry name" value="PIMT"/>
    <property type="match status" value="1"/>
</dbReference>
<evidence type="ECO:0000256" key="4">
    <source>
        <dbReference type="ARBA" id="ARBA00022490"/>
    </source>
</evidence>
<proteinExistence type="inferred from homology"/>
<dbReference type="Pfam" id="PF01135">
    <property type="entry name" value="PCMT"/>
    <property type="match status" value="1"/>
</dbReference>
<name>X0TAQ3_9ZZZZ</name>
<dbReference type="GO" id="GO:0032259">
    <property type="term" value="P:methylation"/>
    <property type="evidence" value="ECO:0007669"/>
    <property type="project" value="UniProtKB-KW"/>
</dbReference>
<evidence type="ECO:0000313" key="8">
    <source>
        <dbReference type="EMBL" id="GAF90573.1"/>
    </source>
</evidence>
<dbReference type="PANTHER" id="PTHR11579">
    <property type="entry name" value="PROTEIN-L-ISOASPARTATE O-METHYLTRANSFERASE"/>
    <property type="match status" value="1"/>
</dbReference>
<comment type="similarity">
    <text evidence="2">Belongs to the methyltransferase superfamily. L-isoaspartyl/D-aspartyl protein methyltransferase family.</text>
</comment>
<dbReference type="NCBIfam" id="NF001453">
    <property type="entry name" value="PRK00312.1"/>
    <property type="match status" value="1"/>
</dbReference>
<keyword evidence="7" id="KW-0949">S-adenosyl-L-methionine</keyword>
<evidence type="ECO:0000256" key="6">
    <source>
        <dbReference type="ARBA" id="ARBA00022679"/>
    </source>
</evidence>
<sequence>SSWHFTISRCNSNELSPGEKFGLQNRSEKATITAMDSREGKNRFVRACQQMVSRDLMGRDITNPDVLKAMGEIRREEFVPETYQSQAYADGPLPIGMGQTISQPYIVALMTQELRLNRDSEVLEIGTGSGYQTAVLSKLVKKVYTIERFGQLSESAQAVLGRLGIDNVEFYIGDGSCGWPRQRWDPISQRMAEWQPCFDRIMITAAVPEIPEPLVGPLKEGGLIVAPIGPSGVQELVVCEKKAAQITKRLICDVRFVKLLGEYGFEEN</sequence>
<accession>X0TAQ3</accession>
<comment type="caution">
    <text evidence="8">The sequence shown here is derived from an EMBL/GenBank/DDBJ whole genome shotgun (WGS) entry which is preliminary data.</text>
</comment>
<dbReference type="EC" id="2.1.1.77" evidence="3"/>